<dbReference type="InterPro" id="IPR008971">
    <property type="entry name" value="HSP40/DnaJ_pept-bd"/>
</dbReference>
<dbReference type="InterPro" id="IPR018253">
    <property type="entry name" value="DnaJ_domain_CS"/>
</dbReference>
<dbReference type="GO" id="GO:0042026">
    <property type="term" value="P:protein refolding"/>
    <property type="evidence" value="ECO:0007669"/>
    <property type="project" value="TreeGrafter"/>
</dbReference>
<proteinExistence type="predicted"/>
<dbReference type="InterPro" id="IPR002939">
    <property type="entry name" value="DnaJ_C"/>
</dbReference>
<dbReference type="Pfam" id="PF01556">
    <property type="entry name" value="DnaJ_C"/>
    <property type="match status" value="1"/>
</dbReference>
<dbReference type="GO" id="GO:0005737">
    <property type="term" value="C:cytoplasm"/>
    <property type="evidence" value="ECO:0007669"/>
    <property type="project" value="TreeGrafter"/>
</dbReference>
<dbReference type="SUPFAM" id="SSF46565">
    <property type="entry name" value="Chaperone J-domain"/>
    <property type="match status" value="1"/>
</dbReference>
<accession>A0A430KQN8</accession>
<dbReference type="GO" id="GO:0003677">
    <property type="term" value="F:DNA binding"/>
    <property type="evidence" value="ECO:0007669"/>
    <property type="project" value="UniProtKB-KW"/>
</dbReference>
<dbReference type="SUPFAM" id="SSF49493">
    <property type="entry name" value="HSP40/DnaJ peptide-binding domain"/>
    <property type="match status" value="2"/>
</dbReference>
<dbReference type="CDD" id="cd10747">
    <property type="entry name" value="DnaJ_C"/>
    <property type="match status" value="1"/>
</dbReference>
<dbReference type="AlphaFoldDB" id="A0A430KQN8"/>
<evidence type="ECO:0000259" key="5">
    <source>
        <dbReference type="PROSITE" id="PS50076"/>
    </source>
</evidence>
<dbReference type="FunFam" id="2.60.260.20:FF:000008">
    <property type="entry name" value="Curved DNA-binding protein"/>
    <property type="match status" value="1"/>
</dbReference>
<dbReference type="PROSITE" id="PS50076">
    <property type="entry name" value="DNAJ_2"/>
    <property type="match status" value="1"/>
</dbReference>
<evidence type="ECO:0000256" key="4">
    <source>
        <dbReference type="SAM" id="MobiDB-lite"/>
    </source>
</evidence>
<organism evidence="6 7">
    <name type="scientific">Amphritea opalescens</name>
    <dbReference type="NCBI Taxonomy" id="2490544"/>
    <lineage>
        <taxon>Bacteria</taxon>
        <taxon>Pseudomonadati</taxon>
        <taxon>Pseudomonadota</taxon>
        <taxon>Gammaproteobacteria</taxon>
        <taxon>Oceanospirillales</taxon>
        <taxon>Oceanospirillaceae</taxon>
        <taxon>Amphritea</taxon>
    </lineage>
</organism>
<sequence>MEFKDYYKLLGVEPDADGKTIKAAYRKLARKYHPDVNPEAGAEDKFKEVAEAYEVLKNAERRAEYDELRRYGGQREQGFEQPRGRQGSASGSGDFEGDFADFFSSAFGNRGSRSSGFQGYSDFQQSAARGQDVEVELPVFLEDIISDVQKPIEYRIPAYVNGQVTEVKKSLKVKIPKGVSDGGRVRLKGQGAPGQGDAPNGDLYLHIRIVPHPIFDVEGHNLLITVPITPWEAVLGAKVQLPTLTGKINLSVPANSQSGQKLRIKGKGLPMKNGMGDLYAIFKIVIPEHTNEESKALWQSLSEVSAFDPRTEWEKPNV</sequence>
<dbReference type="CDD" id="cd06257">
    <property type="entry name" value="DnaJ"/>
    <property type="match status" value="1"/>
</dbReference>
<dbReference type="InterPro" id="IPR036869">
    <property type="entry name" value="J_dom_sf"/>
</dbReference>
<dbReference type="Gene3D" id="1.10.287.110">
    <property type="entry name" value="DnaJ domain"/>
    <property type="match status" value="1"/>
</dbReference>
<reference evidence="6 7" key="1">
    <citation type="submission" date="2018-11" db="EMBL/GenBank/DDBJ databases">
        <title>The draft genome sequence of Amphritea opalescens ANRC-JH13T.</title>
        <authorList>
            <person name="Fang Z."/>
            <person name="Zhang Y."/>
            <person name="Han X."/>
        </authorList>
    </citation>
    <scope>NUCLEOTIDE SEQUENCE [LARGE SCALE GENOMIC DNA]</scope>
    <source>
        <strain evidence="6 7">ANRC-JH13</strain>
    </source>
</reference>
<name>A0A430KQN8_9GAMM</name>
<dbReference type="PRINTS" id="PR00625">
    <property type="entry name" value="JDOMAIN"/>
</dbReference>
<keyword evidence="3" id="KW-0143">Chaperone</keyword>
<feature type="domain" description="J" evidence="5">
    <location>
        <begin position="5"/>
        <end position="69"/>
    </location>
</feature>
<dbReference type="InterPro" id="IPR001623">
    <property type="entry name" value="DnaJ_domain"/>
</dbReference>
<dbReference type="Proteomes" id="UP000283087">
    <property type="component" value="Unassembled WGS sequence"/>
</dbReference>
<dbReference type="Gene3D" id="1.20.5.460">
    <property type="entry name" value="Single helix bin"/>
    <property type="match status" value="1"/>
</dbReference>
<dbReference type="PANTHER" id="PTHR43096:SF52">
    <property type="entry name" value="DNAJ HOMOLOG 1, MITOCHONDRIAL-RELATED"/>
    <property type="match status" value="1"/>
</dbReference>
<evidence type="ECO:0000313" key="7">
    <source>
        <dbReference type="Proteomes" id="UP000283087"/>
    </source>
</evidence>
<protein>
    <submittedName>
        <fullName evidence="6">DNA-binding protein</fullName>
    </submittedName>
</protein>
<dbReference type="FunFam" id="2.60.260.20:FF:000013">
    <property type="entry name" value="DnaJ subfamily B member 11"/>
    <property type="match status" value="1"/>
</dbReference>
<dbReference type="EMBL" id="RQXW01000008">
    <property type="protein sequence ID" value="RTE65792.1"/>
    <property type="molecule type" value="Genomic_DNA"/>
</dbReference>
<gene>
    <name evidence="6" type="ORF">EH243_11045</name>
</gene>
<keyword evidence="2 6" id="KW-0238">DNA-binding</keyword>
<evidence type="ECO:0000256" key="2">
    <source>
        <dbReference type="ARBA" id="ARBA00023125"/>
    </source>
</evidence>
<dbReference type="Gene3D" id="2.60.260.20">
    <property type="entry name" value="Urease metallochaperone UreE, N-terminal domain"/>
    <property type="match status" value="2"/>
</dbReference>
<comment type="caution">
    <text evidence="6">The sequence shown here is derived from an EMBL/GenBank/DDBJ whole genome shotgun (WGS) entry which is preliminary data.</text>
</comment>
<keyword evidence="7" id="KW-1185">Reference proteome</keyword>
<evidence type="ECO:0000256" key="1">
    <source>
        <dbReference type="ARBA" id="ARBA00022490"/>
    </source>
</evidence>
<dbReference type="RefSeq" id="WP_126158715.1">
    <property type="nucleotide sequence ID" value="NZ_RQXW01000008.1"/>
</dbReference>
<dbReference type="OrthoDB" id="9779889at2"/>
<feature type="region of interest" description="Disordered" evidence="4">
    <location>
        <begin position="72"/>
        <end position="91"/>
    </location>
</feature>
<dbReference type="SMART" id="SM00271">
    <property type="entry name" value="DnaJ"/>
    <property type="match status" value="1"/>
</dbReference>
<evidence type="ECO:0000313" key="6">
    <source>
        <dbReference type="EMBL" id="RTE65792.1"/>
    </source>
</evidence>
<dbReference type="Pfam" id="PF00226">
    <property type="entry name" value="DnaJ"/>
    <property type="match status" value="1"/>
</dbReference>
<dbReference type="PANTHER" id="PTHR43096">
    <property type="entry name" value="DNAJ HOMOLOG 1, MITOCHONDRIAL-RELATED"/>
    <property type="match status" value="1"/>
</dbReference>
<keyword evidence="1" id="KW-0963">Cytoplasm</keyword>
<evidence type="ECO:0000256" key="3">
    <source>
        <dbReference type="ARBA" id="ARBA00023186"/>
    </source>
</evidence>
<dbReference type="PROSITE" id="PS00636">
    <property type="entry name" value="DNAJ_1"/>
    <property type="match status" value="1"/>
</dbReference>
<dbReference type="GO" id="GO:0051082">
    <property type="term" value="F:unfolded protein binding"/>
    <property type="evidence" value="ECO:0007669"/>
    <property type="project" value="InterPro"/>
</dbReference>